<gene>
    <name evidence="4" type="ORF">LX77_02395</name>
</gene>
<dbReference type="InterPro" id="IPR026444">
    <property type="entry name" value="Secre_tail"/>
</dbReference>
<name>A0A327RZZ6_9FLAO</name>
<dbReference type="GO" id="GO:0004062">
    <property type="term" value="F:aryl sulfotransferase activity"/>
    <property type="evidence" value="ECO:0007669"/>
    <property type="project" value="InterPro"/>
</dbReference>
<dbReference type="Proteomes" id="UP000248987">
    <property type="component" value="Unassembled WGS sequence"/>
</dbReference>
<reference evidence="4 5" key="1">
    <citation type="submission" date="2018-06" db="EMBL/GenBank/DDBJ databases">
        <title>Genomic Encyclopedia of Archaeal and Bacterial Type Strains, Phase II (KMG-II): from individual species to whole genera.</title>
        <authorList>
            <person name="Goeker M."/>
        </authorList>
    </citation>
    <scope>NUCLEOTIDE SEQUENCE [LARGE SCALE GENOMIC DNA]</scope>
    <source>
        <strain evidence="4 5">DSM 12408</strain>
    </source>
</reference>
<organism evidence="4 5">
    <name type="scientific">Gelidibacter algens</name>
    <dbReference type="NCBI Taxonomy" id="49280"/>
    <lineage>
        <taxon>Bacteria</taxon>
        <taxon>Pseudomonadati</taxon>
        <taxon>Bacteroidota</taxon>
        <taxon>Flavobacteriia</taxon>
        <taxon>Flavobacteriales</taxon>
        <taxon>Flavobacteriaceae</taxon>
        <taxon>Gelidibacter</taxon>
    </lineage>
</organism>
<evidence type="ECO:0000313" key="5">
    <source>
        <dbReference type="Proteomes" id="UP000248987"/>
    </source>
</evidence>
<comment type="caution">
    <text evidence="4">The sequence shown here is derived from an EMBL/GenBank/DDBJ whole genome shotgun (WGS) entry which is preliminary data.</text>
</comment>
<keyword evidence="5" id="KW-1185">Reference proteome</keyword>
<dbReference type="AlphaFoldDB" id="A0A327RZZ6"/>
<evidence type="ECO:0000313" key="4">
    <source>
        <dbReference type="EMBL" id="RAJ22450.1"/>
    </source>
</evidence>
<dbReference type="NCBIfam" id="TIGR04183">
    <property type="entry name" value="Por_Secre_tail"/>
    <property type="match status" value="1"/>
</dbReference>
<feature type="chain" id="PRO_5016312325" evidence="2">
    <location>
        <begin position="19"/>
        <end position="530"/>
    </location>
</feature>
<accession>A0A327RZZ6</accession>
<dbReference type="Pfam" id="PF18962">
    <property type="entry name" value="Por_Secre_tail"/>
    <property type="match status" value="1"/>
</dbReference>
<evidence type="ECO:0000256" key="1">
    <source>
        <dbReference type="ARBA" id="ARBA00022729"/>
    </source>
</evidence>
<dbReference type="InterPro" id="IPR010262">
    <property type="entry name" value="Arylsulfotransferase_bact"/>
</dbReference>
<feature type="domain" description="Secretion system C-terminal sorting" evidence="3">
    <location>
        <begin position="463"/>
        <end position="527"/>
    </location>
</feature>
<feature type="signal peptide" evidence="2">
    <location>
        <begin position="1"/>
        <end position="18"/>
    </location>
</feature>
<evidence type="ECO:0000256" key="2">
    <source>
        <dbReference type="SAM" id="SignalP"/>
    </source>
</evidence>
<keyword evidence="1 2" id="KW-0732">Signal</keyword>
<dbReference type="PANTHER" id="PTHR35340:SF5">
    <property type="entry name" value="ASST-DOMAIN-CONTAINING PROTEIN"/>
    <property type="match status" value="1"/>
</dbReference>
<dbReference type="Pfam" id="PF05935">
    <property type="entry name" value="Arylsulfotrans"/>
    <property type="match status" value="1"/>
</dbReference>
<dbReference type="EMBL" id="QLLQ01000009">
    <property type="protein sequence ID" value="RAJ22450.1"/>
    <property type="molecule type" value="Genomic_DNA"/>
</dbReference>
<proteinExistence type="predicted"/>
<dbReference type="InterPro" id="IPR053143">
    <property type="entry name" value="Arylsulfate_ST"/>
</dbReference>
<dbReference type="PANTHER" id="PTHR35340">
    <property type="entry name" value="PQQ ENZYME REPEAT PROTEIN-RELATED"/>
    <property type="match status" value="1"/>
</dbReference>
<evidence type="ECO:0000259" key="3">
    <source>
        <dbReference type="Pfam" id="PF18962"/>
    </source>
</evidence>
<protein>
    <submittedName>
        <fullName evidence="4">Putative secreted protein (Por secretion system target)</fullName>
    </submittedName>
</protein>
<sequence length="530" mass="59215">MKKTILFILILFCEFAIAQETVGLVYSDINETKADGYTLFNTLSDDRVYLINNCGEVVNQWDFSGKNSKQSYLLENGNLWQSDQETADIRDWDNNVIWSVEFNSLGFRIHHDIAPLPNGNFLLLIRDTYTDVEMLAQGKDTSFDGSRFVLDKIIEIEPVGTNSANIVWEWKFFDHLIQQFDSSKPNFGSISANPQLLDMNYEAFNSVDYTHGNGIDYNADLDQIMISARHTSEIYVIDHSTTTAQAASNSGGIYGKGGDFLWRWGNPAVYDSGTAANQTLGKQHDAKWITDGIHKGKISVFSNDAYGTDLSASSAHIIEPNDVDGVYNLDKGKFSPEDYFWSYNGTILGEILRENSRSGVQIMPNGNALINETNKGRISEVDSSGKVIWVYKIPISGGTTFDQYTKEIADNGSFRATRYPENYVGFDGLTIVSSGIIENENSISANCAKLLSVDNLYFSDLRVYPNPTKDWLNFNFNKPIDQIKVYDIYGKIVLTQTNAELVNLESLANGLYVVKILSGGSTDSLKIIKN</sequence>